<dbReference type="RefSeq" id="WP_255843258.1">
    <property type="nucleotide sequence ID" value="NZ_CP094358.1"/>
</dbReference>
<dbReference type="AlphaFoldDB" id="A0A9E6ZYQ5"/>
<dbReference type="EMBL" id="CP094358">
    <property type="protein sequence ID" value="UOB17647.1"/>
    <property type="molecule type" value="Genomic_DNA"/>
</dbReference>
<organism evidence="1 2">
    <name type="scientific">Abyssalbus ytuae</name>
    <dbReference type="NCBI Taxonomy" id="2926907"/>
    <lineage>
        <taxon>Bacteria</taxon>
        <taxon>Pseudomonadati</taxon>
        <taxon>Bacteroidota</taxon>
        <taxon>Flavobacteriia</taxon>
        <taxon>Flavobacteriales</taxon>
        <taxon>Flavobacteriaceae</taxon>
        <taxon>Abyssalbus</taxon>
    </lineage>
</organism>
<dbReference type="KEGG" id="fbm:MQE35_18140"/>
<dbReference type="Proteomes" id="UP000831290">
    <property type="component" value="Chromosome"/>
</dbReference>
<sequence length="230" mass="27108">MDLPEEINIHYENLWQESIEKFRHHKFEFDPLIDSEKDMRRGITLLARPDKEIKRNIASFINEFKSIDPHQYFYPVSDIHITIMSVISCYEGFKMNTIDISKYIEIINKSIKGLNSEQITFNGLTASSSCIMLKGFPLQNNLNKIRNNLRENFKKSNLESSIDHRYKIKTAHSTIIRFKEVVKHPDQLIGFLEKNKDVPFGSFKIKSLELVYNDWYQKAGITKLLHTFKF</sequence>
<dbReference type="Gene3D" id="3.90.1140.10">
    <property type="entry name" value="Cyclic phosphodiesterase"/>
    <property type="match status" value="1"/>
</dbReference>
<reference evidence="1" key="1">
    <citation type="submission" date="2022-03" db="EMBL/GenBank/DDBJ databases">
        <title>Description of Abyssus ytuae gen. nov., sp. nov., a novel member of the family Flavobacteriaceae isolated from the sediment of Mariana Trench.</title>
        <authorList>
            <person name="Zhang J."/>
            <person name="Xu X."/>
        </authorList>
    </citation>
    <scope>NUCLEOTIDE SEQUENCE</scope>
    <source>
        <strain evidence="1">MT3330</strain>
    </source>
</reference>
<protein>
    <submittedName>
        <fullName evidence="1">Mutarotase</fullName>
    </submittedName>
</protein>
<accession>A0A9E6ZYQ5</accession>
<proteinExistence type="predicted"/>
<dbReference type="SUPFAM" id="SSF55144">
    <property type="entry name" value="LigT-like"/>
    <property type="match status" value="1"/>
</dbReference>
<name>A0A9E6ZYQ5_9FLAO</name>
<evidence type="ECO:0000313" key="2">
    <source>
        <dbReference type="Proteomes" id="UP000831290"/>
    </source>
</evidence>
<keyword evidence="2" id="KW-1185">Reference proteome</keyword>
<gene>
    <name evidence="1" type="ORF">MQE35_18140</name>
</gene>
<dbReference type="InterPro" id="IPR009097">
    <property type="entry name" value="Cyclic_Pdiesterase"/>
</dbReference>
<evidence type="ECO:0000313" key="1">
    <source>
        <dbReference type="EMBL" id="UOB17647.1"/>
    </source>
</evidence>